<gene>
    <name evidence="2" type="ORF">PPNO1_LOCUS5787</name>
</gene>
<reference evidence="2" key="1">
    <citation type="submission" date="2022-11" db="EMBL/GenBank/DDBJ databases">
        <authorList>
            <person name="Scott C."/>
            <person name="Bruce N."/>
        </authorList>
    </citation>
    <scope>NUCLEOTIDE SEQUENCE</scope>
</reference>
<dbReference type="Proteomes" id="UP000838763">
    <property type="component" value="Unassembled WGS sequence"/>
</dbReference>
<feature type="region of interest" description="Disordered" evidence="1">
    <location>
        <begin position="179"/>
        <end position="230"/>
    </location>
</feature>
<evidence type="ECO:0000313" key="2">
    <source>
        <dbReference type="EMBL" id="CAI4216124.1"/>
    </source>
</evidence>
<comment type="caution">
    <text evidence="2">The sequence shown here is derived from an EMBL/GenBank/DDBJ whole genome shotgun (WGS) entry which is preliminary data.</text>
</comment>
<evidence type="ECO:0000313" key="3">
    <source>
        <dbReference type="Proteomes" id="UP000838763"/>
    </source>
</evidence>
<evidence type="ECO:0000256" key="1">
    <source>
        <dbReference type="SAM" id="MobiDB-lite"/>
    </source>
</evidence>
<proteinExistence type="predicted"/>
<feature type="region of interest" description="Disordered" evidence="1">
    <location>
        <begin position="69"/>
        <end position="104"/>
    </location>
</feature>
<protein>
    <submittedName>
        <fullName evidence="2">Uncharacterized protein</fullName>
    </submittedName>
</protein>
<sequence length="230" mass="25545">MVSINSPLHSILSCGDTLRTKTRRVDREVFLVEWSDSAAEELGWVGNPLWQVQRTRRIREFWPVQRSRAGVRPVPSGHARAGEGTTQPAPSRNDEPEHALSLSDGGQLNRQLAAQTIFYPAKLSDLLSRVKSRLDKKQPDSAGRKPFRHDYSGDAVRYPRITEVARGYDAVNGRVTTGRSTRPVRCEGAHPRAHGRGVVESGRDERTASHVLQDAPEPDVAWQIADDDAA</sequence>
<dbReference type="AlphaFoldDB" id="A0A9P1H3Q2"/>
<organism evidence="2 3">
    <name type="scientific">Parascedosporium putredinis</name>
    <dbReference type="NCBI Taxonomy" id="1442378"/>
    <lineage>
        <taxon>Eukaryota</taxon>
        <taxon>Fungi</taxon>
        <taxon>Dikarya</taxon>
        <taxon>Ascomycota</taxon>
        <taxon>Pezizomycotina</taxon>
        <taxon>Sordariomycetes</taxon>
        <taxon>Hypocreomycetidae</taxon>
        <taxon>Microascales</taxon>
        <taxon>Microascaceae</taxon>
        <taxon>Parascedosporium</taxon>
    </lineage>
</organism>
<keyword evidence="3" id="KW-1185">Reference proteome</keyword>
<name>A0A9P1H3Q2_9PEZI</name>
<dbReference type="EMBL" id="CALLCH030000015">
    <property type="protein sequence ID" value="CAI4216124.1"/>
    <property type="molecule type" value="Genomic_DNA"/>
</dbReference>
<accession>A0A9P1H3Q2</accession>